<accession>A0A2S5IZ37</accession>
<evidence type="ECO:0000313" key="5">
    <source>
        <dbReference type="Proteomes" id="UP000239297"/>
    </source>
</evidence>
<dbReference type="AlphaFoldDB" id="A0A2S5IZ37"/>
<dbReference type="InterPro" id="IPR029063">
    <property type="entry name" value="SAM-dependent_MTases_sf"/>
</dbReference>
<dbReference type="PANTHER" id="PTHR43861:SF1">
    <property type="entry name" value="TRANS-ACONITATE 2-METHYLTRANSFERASE"/>
    <property type="match status" value="1"/>
</dbReference>
<keyword evidence="1 4" id="KW-0489">Methyltransferase</keyword>
<dbReference type="GO" id="GO:0032259">
    <property type="term" value="P:methylation"/>
    <property type="evidence" value="ECO:0007669"/>
    <property type="project" value="UniProtKB-KW"/>
</dbReference>
<proteinExistence type="predicted"/>
<comment type="caution">
    <text evidence="4">The sequence shown here is derived from an EMBL/GenBank/DDBJ whole genome shotgun (WGS) entry which is preliminary data.</text>
</comment>
<dbReference type="Gene3D" id="3.40.50.150">
    <property type="entry name" value="Vaccinia Virus protein VP39"/>
    <property type="match status" value="1"/>
</dbReference>
<dbReference type="Pfam" id="PF13649">
    <property type="entry name" value="Methyltransf_25"/>
    <property type="match status" value="1"/>
</dbReference>
<organism evidence="4 5">
    <name type="scientific">Arthrobacter pityocampae</name>
    <dbReference type="NCBI Taxonomy" id="547334"/>
    <lineage>
        <taxon>Bacteria</taxon>
        <taxon>Bacillati</taxon>
        <taxon>Actinomycetota</taxon>
        <taxon>Actinomycetes</taxon>
        <taxon>Micrococcales</taxon>
        <taxon>Micrococcaceae</taxon>
        <taxon>Arthrobacter</taxon>
    </lineage>
</organism>
<dbReference type="SUPFAM" id="SSF53335">
    <property type="entry name" value="S-adenosyl-L-methionine-dependent methyltransferases"/>
    <property type="match status" value="1"/>
</dbReference>
<dbReference type="CDD" id="cd02440">
    <property type="entry name" value="AdoMet_MTases"/>
    <property type="match status" value="1"/>
</dbReference>
<evidence type="ECO:0000256" key="2">
    <source>
        <dbReference type="ARBA" id="ARBA00022679"/>
    </source>
</evidence>
<evidence type="ECO:0000256" key="1">
    <source>
        <dbReference type="ARBA" id="ARBA00022603"/>
    </source>
</evidence>
<dbReference type="Proteomes" id="UP000239297">
    <property type="component" value="Unassembled WGS sequence"/>
</dbReference>
<dbReference type="OrthoDB" id="9805171at2"/>
<name>A0A2S5IZ37_9MICC</name>
<dbReference type="InterPro" id="IPR041698">
    <property type="entry name" value="Methyltransf_25"/>
</dbReference>
<dbReference type="PANTHER" id="PTHR43861">
    <property type="entry name" value="TRANS-ACONITATE 2-METHYLTRANSFERASE-RELATED"/>
    <property type="match status" value="1"/>
</dbReference>
<sequence length="240" mass="26502">MNDYDQRLVDLYDQDNPDGPDHAFYRALADDVSAHSVLDLGCGTGILTVTFPGDGRDVVGIDPSPAMLAYAQRRPGAEDVEWILGDSSTIPRDGFDYAVMTGNVAQHIPGGQWERTLLNLRQSLTKGGTLAFESRNPAARAWDGWAAQGRTTRDTPHGPLTEWQDVSETAPGIIELTFHNRFAETGDTVTESLVLTFRSRQLLQEQLHRAGFEIDATYGDWDRTPFTDTSPLIVLVARAR</sequence>
<reference evidence="4 5" key="1">
    <citation type="journal article" date="2014" name="Int. J. Syst. Evol. Microbiol.">
        <title>Arthrobacter pityocampae sp. nov., isolated from Thaumetopoea pityocampa (Lep., Thaumetopoeidae).</title>
        <authorList>
            <person name="Ince I.A."/>
            <person name="Demirbag Z."/>
            <person name="Kati H."/>
        </authorList>
    </citation>
    <scope>NUCLEOTIDE SEQUENCE [LARGE SCALE GENOMIC DNA]</scope>
    <source>
        <strain evidence="4 5">Tp2</strain>
    </source>
</reference>
<evidence type="ECO:0000313" key="4">
    <source>
        <dbReference type="EMBL" id="PPB49866.1"/>
    </source>
</evidence>
<dbReference type="RefSeq" id="WP_104120361.1">
    <property type="nucleotide sequence ID" value="NZ_PRKW01000002.1"/>
</dbReference>
<keyword evidence="5" id="KW-1185">Reference proteome</keyword>
<dbReference type="EMBL" id="PRKW01000002">
    <property type="protein sequence ID" value="PPB49866.1"/>
    <property type="molecule type" value="Genomic_DNA"/>
</dbReference>
<evidence type="ECO:0000259" key="3">
    <source>
        <dbReference type="Pfam" id="PF13649"/>
    </source>
</evidence>
<protein>
    <submittedName>
        <fullName evidence="4">Class I SAM-dependent methyltransferase</fullName>
    </submittedName>
</protein>
<dbReference type="GO" id="GO:0008168">
    <property type="term" value="F:methyltransferase activity"/>
    <property type="evidence" value="ECO:0007669"/>
    <property type="project" value="UniProtKB-KW"/>
</dbReference>
<keyword evidence="2 4" id="KW-0808">Transferase</keyword>
<gene>
    <name evidence="4" type="ORF">C4K88_04020</name>
</gene>
<feature type="domain" description="Methyltransferase" evidence="3">
    <location>
        <begin position="37"/>
        <end position="128"/>
    </location>
</feature>